<feature type="transmembrane region" description="Helical" evidence="1">
    <location>
        <begin position="125"/>
        <end position="142"/>
    </location>
</feature>
<feature type="transmembrane region" description="Helical" evidence="1">
    <location>
        <begin position="225"/>
        <end position="245"/>
    </location>
</feature>
<keyword evidence="1" id="KW-1133">Transmembrane helix</keyword>
<dbReference type="RefSeq" id="WP_154418766.1">
    <property type="nucleotide sequence ID" value="NZ_VUNS01000012.1"/>
</dbReference>
<protein>
    <recommendedName>
        <fullName evidence="4">EamA-like transporter family protein</fullName>
    </recommendedName>
</protein>
<dbReference type="SUPFAM" id="SSF103481">
    <property type="entry name" value="Multidrug resistance efflux transporter EmrE"/>
    <property type="match status" value="1"/>
</dbReference>
<name>A0A844G238_9BACT</name>
<feature type="transmembrane region" description="Helical" evidence="1">
    <location>
        <begin position="162"/>
        <end position="183"/>
    </location>
</feature>
<keyword evidence="1" id="KW-0812">Transmembrane</keyword>
<feature type="transmembrane region" description="Helical" evidence="1">
    <location>
        <begin position="195"/>
        <end position="213"/>
    </location>
</feature>
<feature type="transmembrane region" description="Helical" evidence="1">
    <location>
        <begin position="6"/>
        <end position="25"/>
    </location>
</feature>
<evidence type="ECO:0000256" key="1">
    <source>
        <dbReference type="SAM" id="Phobius"/>
    </source>
</evidence>
<gene>
    <name evidence="2" type="ORF">FYJ85_11775</name>
</gene>
<feature type="transmembrane region" description="Helical" evidence="1">
    <location>
        <begin position="285"/>
        <end position="304"/>
    </location>
</feature>
<evidence type="ECO:0000313" key="2">
    <source>
        <dbReference type="EMBL" id="MST97717.1"/>
    </source>
</evidence>
<proteinExistence type="predicted"/>
<keyword evidence="3" id="KW-1185">Reference proteome</keyword>
<dbReference type="Proteomes" id="UP000435649">
    <property type="component" value="Unassembled WGS sequence"/>
</dbReference>
<dbReference type="AlphaFoldDB" id="A0A844G238"/>
<evidence type="ECO:0000313" key="3">
    <source>
        <dbReference type="Proteomes" id="UP000435649"/>
    </source>
</evidence>
<accession>A0A844G238</accession>
<evidence type="ECO:0008006" key="4">
    <source>
        <dbReference type="Google" id="ProtNLM"/>
    </source>
</evidence>
<feature type="transmembrane region" description="Helical" evidence="1">
    <location>
        <begin position="68"/>
        <end position="92"/>
    </location>
</feature>
<dbReference type="Gene3D" id="1.10.3730.20">
    <property type="match status" value="1"/>
</dbReference>
<comment type="caution">
    <text evidence="2">The sequence shown here is derived from an EMBL/GenBank/DDBJ whole genome shotgun (WGS) entry which is preliminary data.</text>
</comment>
<dbReference type="EMBL" id="VUNS01000012">
    <property type="protein sequence ID" value="MST97717.1"/>
    <property type="molecule type" value="Genomic_DNA"/>
</dbReference>
<dbReference type="InterPro" id="IPR037185">
    <property type="entry name" value="EmrE-like"/>
</dbReference>
<organism evidence="2 3">
    <name type="scientific">Victivallis lenta</name>
    <dbReference type="NCBI Taxonomy" id="2606640"/>
    <lineage>
        <taxon>Bacteria</taxon>
        <taxon>Pseudomonadati</taxon>
        <taxon>Lentisphaerota</taxon>
        <taxon>Lentisphaeria</taxon>
        <taxon>Victivallales</taxon>
        <taxon>Victivallaceae</taxon>
        <taxon>Victivallis</taxon>
    </lineage>
</organism>
<feature type="transmembrane region" description="Helical" evidence="1">
    <location>
        <begin position="99"/>
        <end position="119"/>
    </location>
</feature>
<feature type="transmembrane region" description="Helical" evidence="1">
    <location>
        <begin position="257"/>
        <end position="276"/>
    </location>
</feature>
<reference evidence="2 3" key="1">
    <citation type="submission" date="2019-08" db="EMBL/GenBank/DDBJ databases">
        <title>In-depth cultivation of the pig gut microbiome towards novel bacterial diversity and tailored functional studies.</title>
        <authorList>
            <person name="Wylensek D."/>
            <person name="Hitch T.C.A."/>
            <person name="Clavel T."/>
        </authorList>
    </citation>
    <scope>NUCLEOTIDE SEQUENCE [LARGE SCALE GENOMIC DNA]</scope>
    <source>
        <strain evidence="2 3">BBE-744-WT-12</strain>
    </source>
</reference>
<sequence length="306" mass="34053">MLNALCWCVVAGGFIALLGILYDLVNRRGVDPVAFNLFGALFLLPAVLAGINWGALHPGELFEGARAVLLWSSMVLSGGLMCVGVIVLIVAMKRGKPEFAWTFSQCSMVIPFLLGVLCFGNVMHWSNYLGLICVGAGIVLLGRKRKRRSGTDLRKPHRLSHWFLPAAGAFLFIGLSQFLFSIPSYWTEWSDEARIRIPMQALGGLAALFCWKGRVFFQRWDRRTVLFAALFALLTYGGRATLYASLDRLAAFGMAPIGYPICQSIGIVGVALYLGLFRRELTRDAWLFLPPIVVGLFLLSRVNWWW</sequence>
<feature type="transmembrane region" description="Helical" evidence="1">
    <location>
        <begin position="37"/>
        <end position="56"/>
    </location>
</feature>
<keyword evidence="1" id="KW-0472">Membrane</keyword>